<feature type="region of interest" description="Disordered" evidence="1">
    <location>
        <begin position="78"/>
        <end position="123"/>
    </location>
</feature>
<feature type="region of interest" description="Disordered" evidence="1">
    <location>
        <begin position="27"/>
        <end position="55"/>
    </location>
</feature>
<feature type="compositionally biased region" description="Basic and acidic residues" evidence="1">
    <location>
        <begin position="81"/>
        <end position="105"/>
    </location>
</feature>
<dbReference type="AlphaFoldDB" id="A0AAV4RC07"/>
<protein>
    <submittedName>
        <fullName evidence="2">Uncharacterized protein</fullName>
    </submittedName>
</protein>
<sequence>MEGAEVKKKKEKRIRIYPLPVDFRLGFGKQGTPLRPQMTGLGQRRPPFRYNGRTARTLPLCPDRLAYRTHPPVCPAFALSTEKKDDQSITKTETQHSPKQNHPENESLAYIPAEASTFRIEKQ</sequence>
<keyword evidence="3" id="KW-1185">Reference proteome</keyword>
<comment type="caution">
    <text evidence="2">The sequence shown here is derived from an EMBL/GenBank/DDBJ whole genome shotgun (WGS) entry which is preliminary data.</text>
</comment>
<gene>
    <name evidence="2" type="ORF">CDAR_376561</name>
</gene>
<reference evidence="2 3" key="1">
    <citation type="submission" date="2021-06" db="EMBL/GenBank/DDBJ databases">
        <title>Caerostris darwini draft genome.</title>
        <authorList>
            <person name="Kono N."/>
            <person name="Arakawa K."/>
        </authorList>
    </citation>
    <scope>NUCLEOTIDE SEQUENCE [LARGE SCALE GENOMIC DNA]</scope>
</reference>
<dbReference type="Proteomes" id="UP001054837">
    <property type="component" value="Unassembled WGS sequence"/>
</dbReference>
<evidence type="ECO:0000256" key="1">
    <source>
        <dbReference type="SAM" id="MobiDB-lite"/>
    </source>
</evidence>
<dbReference type="EMBL" id="BPLQ01005814">
    <property type="protein sequence ID" value="GIY17613.1"/>
    <property type="molecule type" value="Genomic_DNA"/>
</dbReference>
<accession>A0AAV4RC07</accession>
<evidence type="ECO:0000313" key="2">
    <source>
        <dbReference type="EMBL" id="GIY17613.1"/>
    </source>
</evidence>
<name>A0AAV4RC07_9ARAC</name>
<proteinExistence type="predicted"/>
<evidence type="ECO:0000313" key="3">
    <source>
        <dbReference type="Proteomes" id="UP001054837"/>
    </source>
</evidence>
<organism evidence="2 3">
    <name type="scientific">Caerostris darwini</name>
    <dbReference type="NCBI Taxonomy" id="1538125"/>
    <lineage>
        <taxon>Eukaryota</taxon>
        <taxon>Metazoa</taxon>
        <taxon>Ecdysozoa</taxon>
        <taxon>Arthropoda</taxon>
        <taxon>Chelicerata</taxon>
        <taxon>Arachnida</taxon>
        <taxon>Araneae</taxon>
        <taxon>Araneomorphae</taxon>
        <taxon>Entelegynae</taxon>
        <taxon>Araneoidea</taxon>
        <taxon>Araneidae</taxon>
        <taxon>Caerostris</taxon>
    </lineage>
</organism>